<comment type="caution">
    <text evidence="1">The sequence shown here is derived from an EMBL/GenBank/DDBJ whole genome shotgun (WGS) entry which is preliminary data.</text>
</comment>
<accession>A0A941EJ91</accession>
<protein>
    <submittedName>
        <fullName evidence="1">Uncharacterized protein</fullName>
    </submittedName>
</protein>
<evidence type="ECO:0000313" key="1">
    <source>
        <dbReference type="EMBL" id="MBR7831833.1"/>
    </source>
</evidence>
<dbReference type="AlphaFoldDB" id="A0A941EJ91"/>
<proteinExistence type="predicted"/>
<dbReference type="EMBL" id="JAGSOG010000003">
    <property type="protein sequence ID" value="MBR7831833.1"/>
    <property type="molecule type" value="Genomic_DNA"/>
</dbReference>
<dbReference type="Proteomes" id="UP000675781">
    <property type="component" value="Unassembled WGS sequence"/>
</dbReference>
<dbReference type="RefSeq" id="WP_212526367.1">
    <property type="nucleotide sequence ID" value="NZ_JAGSOG010000003.1"/>
</dbReference>
<keyword evidence="2" id="KW-1185">Reference proteome</keyword>
<organism evidence="1 2">
    <name type="scientific">Actinospica durhamensis</name>
    <dbReference type="NCBI Taxonomy" id="1508375"/>
    <lineage>
        <taxon>Bacteria</taxon>
        <taxon>Bacillati</taxon>
        <taxon>Actinomycetota</taxon>
        <taxon>Actinomycetes</taxon>
        <taxon>Catenulisporales</taxon>
        <taxon>Actinospicaceae</taxon>
        <taxon>Actinospica</taxon>
    </lineage>
</organism>
<name>A0A941EJ91_9ACTN</name>
<sequence length="57" mass="5963">MDEPAAALSRWRHAERALKGSESPLPAEVRNLIATLIARGVDGESPGGAAHSAEVDQ</sequence>
<reference evidence="1" key="1">
    <citation type="submission" date="2021-04" db="EMBL/GenBank/DDBJ databases">
        <title>Genome based classification of Actinospica acidithermotolerans sp. nov., an actinobacterium isolated from an Indonesian hot spring.</title>
        <authorList>
            <person name="Kusuma A.B."/>
            <person name="Putra K.E."/>
            <person name="Nafisah S."/>
            <person name="Loh J."/>
            <person name="Nouioui I."/>
            <person name="Goodfellow M."/>
        </authorList>
    </citation>
    <scope>NUCLEOTIDE SEQUENCE</scope>
    <source>
        <strain evidence="1">CSCA 57</strain>
    </source>
</reference>
<gene>
    <name evidence="1" type="ORF">KDL01_01090</name>
</gene>
<evidence type="ECO:0000313" key="2">
    <source>
        <dbReference type="Proteomes" id="UP000675781"/>
    </source>
</evidence>